<feature type="transmembrane region" description="Helical" evidence="1">
    <location>
        <begin position="94"/>
        <end position="118"/>
    </location>
</feature>
<feature type="transmembrane region" description="Helical" evidence="1">
    <location>
        <begin position="130"/>
        <end position="151"/>
    </location>
</feature>
<keyword evidence="2" id="KW-1185">Reference proteome</keyword>
<keyword evidence="1" id="KW-1133">Transmembrane helix</keyword>
<dbReference type="KEGG" id="sliu:111356587"/>
<organism evidence="2 3">
    <name type="scientific">Spodoptera litura</name>
    <name type="common">Asian cotton leafworm</name>
    <dbReference type="NCBI Taxonomy" id="69820"/>
    <lineage>
        <taxon>Eukaryota</taxon>
        <taxon>Metazoa</taxon>
        <taxon>Ecdysozoa</taxon>
        <taxon>Arthropoda</taxon>
        <taxon>Hexapoda</taxon>
        <taxon>Insecta</taxon>
        <taxon>Pterygota</taxon>
        <taxon>Neoptera</taxon>
        <taxon>Endopterygota</taxon>
        <taxon>Lepidoptera</taxon>
        <taxon>Glossata</taxon>
        <taxon>Ditrysia</taxon>
        <taxon>Noctuoidea</taxon>
        <taxon>Noctuidae</taxon>
        <taxon>Amphipyrinae</taxon>
        <taxon>Spodoptera</taxon>
    </lineage>
</organism>
<dbReference type="AlphaFoldDB" id="A0A9J7EDP5"/>
<dbReference type="Proteomes" id="UP000301870">
    <property type="component" value="Chromosome 23"/>
</dbReference>
<evidence type="ECO:0000256" key="1">
    <source>
        <dbReference type="SAM" id="Phobius"/>
    </source>
</evidence>
<protein>
    <submittedName>
        <fullName evidence="3">Uncharacterized protein LOC111356587</fullName>
    </submittedName>
</protein>
<keyword evidence="1" id="KW-0812">Transmembrane</keyword>
<dbReference type="RefSeq" id="XP_022826761.1">
    <property type="nucleotide sequence ID" value="XM_022970993.1"/>
</dbReference>
<proteinExistence type="predicted"/>
<feature type="transmembrane region" description="Helical" evidence="1">
    <location>
        <begin position="26"/>
        <end position="47"/>
    </location>
</feature>
<accession>A0A9J7EDP5</accession>
<sequence length="202" mass="23264">MSTDLPVCQRCCICVPLRYGLLTWAYIKLVSVTILSLFIMVALYNIVNVYRVSIYLHNIIFISVVLNVFFIEIGLTIVFIVGGHMKNVKLMRVFYIYNIVLLVIASILMLVAVLVLIFPVNLLMYHTWQYITMCANFFFSIVTEIYFILLMRSEILKLESRYGFSFVNNAAEGECTMRECTQIEGDCKTIEDEPKEAESVSE</sequence>
<dbReference type="GeneID" id="111356587"/>
<evidence type="ECO:0000313" key="2">
    <source>
        <dbReference type="Proteomes" id="UP000301870"/>
    </source>
</evidence>
<reference evidence="3" key="1">
    <citation type="submission" date="2025-08" db="UniProtKB">
        <authorList>
            <consortium name="RefSeq"/>
        </authorList>
    </citation>
    <scope>IDENTIFICATION</scope>
    <source>
        <strain evidence="3">Ishihara</strain>
        <tissue evidence="3">Whole body</tissue>
    </source>
</reference>
<gene>
    <name evidence="3" type="primary">LOC111356587</name>
</gene>
<evidence type="ECO:0000313" key="3">
    <source>
        <dbReference type="RefSeq" id="XP_022826761.1"/>
    </source>
</evidence>
<feature type="transmembrane region" description="Helical" evidence="1">
    <location>
        <begin position="59"/>
        <end position="82"/>
    </location>
</feature>
<dbReference type="OrthoDB" id="7473221at2759"/>
<keyword evidence="1" id="KW-0472">Membrane</keyword>
<name>A0A9J7EDP5_SPOLT</name>